<reference evidence="6 7" key="1">
    <citation type="submission" date="2018-04" db="EMBL/GenBank/DDBJ databases">
        <title>Massilia violaceinigra sp. nov., a novel purple-pigmented bacterium isolated from Tianshan glacier, Xinjiang, China.</title>
        <authorList>
            <person name="Wang H."/>
        </authorList>
    </citation>
    <scope>NUCLEOTIDE SEQUENCE [LARGE SCALE GENOMIC DNA]</scope>
    <source>
        <strain evidence="6 7">B448-2</strain>
    </source>
</reference>
<dbReference type="SMART" id="SM00448">
    <property type="entry name" value="REC"/>
    <property type="match status" value="1"/>
</dbReference>
<dbReference type="GO" id="GO:0052621">
    <property type="term" value="F:diguanylate cyclase activity"/>
    <property type="evidence" value="ECO:0007669"/>
    <property type="project" value="UniProtKB-EC"/>
</dbReference>
<comment type="caution">
    <text evidence="6">The sequence shown here is derived from an EMBL/GenBank/DDBJ whole genome shotgun (WGS) entry which is preliminary data.</text>
</comment>
<feature type="domain" description="Response regulatory" evidence="4">
    <location>
        <begin position="2"/>
        <end position="119"/>
    </location>
</feature>
<dbReference type="PANTHER" id="PTHR45138">
    <property type="entry name" value="REGULATORY COMPONENTS OF SENSORY TRANSDUCTION SYSTEM"/>
    <property type="match status" value="1"/>
</dbReference>
<evidence type="ECO:0000256" key="3">
    <source>
        <dbReference type="PROSITE-ProRule" id="PRU00169"/>
    </source>
</evidence>
<dbReference type="CDD" id="cd01949">
    <property type="entry name" value="GGDEF"/>
    <property type="match status" value="1"/>
</dbReference>
<dbReference type="SUPFAM" id="SSF52172">
    <property type="entry name" value="CheY-like"/>
    <property type="match status" value="1"/>
</dbReference>
<dbReference type="SUPFAM" id="SSF55073">
    <property type="entry name" value="Nucleotide cyclase"/>
    <property type="match status" value="1"/>
</dbReference>
<dbReference type="GO" id="GO:0000160">
    <property type="term" value="P:phosphorelay signal transduction system"/>
    <property type="evidence" value="ECO:0007669"/>
    <property type="project" value="InterPro"/>
</dbReference>
<dbReference type="PROSITE" id="PS50887">
    <property type="entry name" value="GGDEF"/>
    <property type="match status" value="1"/>
</dbReference>
<sequence length="295" mass="32617">MKILIADDDPSSILYLQDMLGEWGYEVEVAVDGNAAAEILRRSDGPLLAILDSMMPGMDGIDVCRGIRQSDTERYVYMIILTSRVESEFIVAAMNAGADDFISKPFNDEEMRVRVRAGRRIVELGEQLRRRASRDALTNIYNRGAIIEILEKELSRQGRSQHAVSILFCDVDNFKAINDTHGHLAGDEVLRVLARRMAATLRPYDSFGRYGGEEMLGVFPDCGLEGALEVAERMRAAVAEAPVKTEFGDIDVTVSIGLATVDKDQTCKLATLLQRADDALYRAKANGKNCITIAH</sequence>
<dbReference type="Pfam" id="PF00990">
    <property type="entry name" value="GGDEF"/>
    <property type="match status" value="1"/>
</dbReference>
<evidence type="ECO:0000259" key="4">
    <source>
        <dbReference type="PROSITE" id="PS50110"/>
    </source>
</evidence>
<dbReference type="Gene3D" id="3.30.70.270">
    <property type="match status" value="1"/>
</dbReference>
<dbReference type="InterPro" id="IPR001789">
    <property type="entry name" value="Sig_transdc_resp-reg_receiver"/>
</dbReference>
<dbReference type="GO" id="GO:1902201">
    <property type="term" value="P:negative regulation of bacterial-type flagellum-dependent cell motility"/>
    <property type="evidence" value="ECO:0007669"/>
    <property type="project" value="TreeGrafter"/>
</dbReference>
<dbReference type="EC" id="2.7.7.65" evidence="1"/>
<comment type="catalytic activity">
    <reaction evidence="2">
        <text>2 GTP = 3',3'-c-di-GMP + 2 diphosphate</text>
        <dbReference type="Rhea" id="RHEA:24898"/>
        <dbReference type="ChEBI" id="CHEBI:33019"/>
        <dbReference type="ChEBI" id="CHEBI:37565"/>
        <dbReference type="ChEBI" id="CHEBI:58805"/>
        <dbReference type="EC" id="2.7.7.65"/>
    </reaction>
</comment>
<dbReference type="PROSITE" id="PS50110">
    <property type="entry name" value="RESPONSE_REGULATORY"/>
    <property type="match status" value="1"/>
</dbReference>
<accession>A0A2U2HKI6</accession>
<keyword evidence="7" id="KW-1185">Reference proteome</keyword>
<dbReference type="GO" id="GO:0043709">
    <property type="term" value="P:cell adhesion involved in single-species biofilm formation"/>
    <property type="evidence" value="ECO:0007669"/>
    <property type="project" value="TreeGrafter"/>
</dbReference>
<dbReference type="GO" id="GO:0005886">
    <property type="term" value="C:plasma membrane"/>
    <property type="evidence" value="ECO:0007669"/>
    <property type="project" value="TreeGrafter"/>
</dbReference>
<dbReference type="PANTHER" id="PTHR45138:SF9">
    <property type="entry name" value="DIGUANYLATE CYCLASE DGCM-RELATED"/>
    <property type="match status" value="1"/>
</dbReference>
<evidence type="ECO:0000256" key="2">
    <source>
        <dbReference type="ARBA" id="ARBA00034247"/>
    </source>
</evidence>
<evidence type="ECO:0000259" key="5">
    <source>
        <dbReference type="PROSITE" id="PS50887"/>
    </source>
</evidence>
<dbReference type="AlphaFoldDB" id="A0A2U2HKI6"/>
<dbReference type="Pfam" id="PF00072">
    <property type="entry name" value="Response_reg"/>
    <property type="match status" value="1"/>
</dbReference>
<protein>
    <recommendedName>
        <fullName evidence="1">diguanylate cyclase</fullName>
        <ecNumber evidence="1">2.7.7.65</ecNumber>
    </recommendedName>
</protein>
<name>A0A2U2HKI6_9BURK</name>
<gene>
    <name evidence="6" type="ORF">C7C56_012985</name>
</gene>
<dbReference type="SMART" id="SM00267">
    <property type="entry name" value="GGDEF"/>
    <property type="match status" value="1"/>
</dbReference>
<feature type="modified residue" description="4-aspartylphosphate" evidence="3">
    <location>
        <position position="52"/>
    </location>
</feature>
<dbReference type="EMBL" id="PXWF02000211">
    <property type="protein sequence ID" value="PWF47994.1"/>
    <property type="molecule type" value="Genomic_DNA"/>
</dbReference>
<dbReference type="InterPro" id="IPR050469">
    <property type="entry name" value="Diguanylate_Cyclase"/>
</dbReference>
<dbReference type="InterPro" id="IPR000160">
    <property type="entry name" value="GGDEF_dom"/>
</dbReference>
<evidence type="ECO:0000313" key="7">
    <source>
        <dbReference type="Proteomes" id="UP000241421"/>
    </source>
</evidence>
<dbReference type="NCBIfam" id="TIGR00254">
    <property type="entry name" value="GGDEF"/>
    <property type="match status" value="1"/>
</dbReference>
<feature type="domain" description="GGDEF" evidence="5">
    <location>
        <begin position="162"/>
        <end position="295"/>
    </location>
</feature>
<dbReference type="FunFam" id="3.30.70.270:FF:000001">
    <property type="entry name" value="Diguanylate cyclase domain protein"/>
    <property type="match status" value="1"/>
</dbReference>
<dbReference type="InterPro" id="IPR011006">
    <property type="entry name" value="CheY-like_superfamily"/>
</dbReference>
<proteinExistence type="predicted"/>
<evidence type="ECO:0000256" key="1">
    <source>
        <dbReference type="ARBA" id="ARBA00012528"/>
    </source>
</evidence>
<keyword evidence="3" id="KW-0597">Phosphoprotein</keyword>
<dbReference type="RefSeq" id="WP_106757812.1">
    <property type="nucleotide sequence ID" value="NZ_PXWF02000211.1"/>
</dbReference>
<dbReference type="InterPro" id="IPR043128">
    <property type="entry name" value="Rev_trsase/Diguanyl_cyclase"/>
</dbReference>
<dbReference type="InterPro" id="IPR029787">
    <property type="entry name" value="Nucleotide_cyclase"/>
</dbReference>
<dbReference type="Gene3D" id="3.40.50.2300">
    <property type="match status" value="1"/>
</dbReference>
<dbReference type="OrthoDB" id="9813903at2"/>
<dbReference type="Proteomes" id="UP000241421">
    <property type="component" value="Unassembled WGS sequence"/>
</dbReference>
<organism evidence="6 7">
    <name type="scientific">Massilia glaciei</name>
    <dbReference type="NCBI Taxonomy" id="1524097"/>
    <lineage>
        <taxon>Bacteria</taxon>
        <taxon>Pseudomonadati</taxon>
        <taxon>Pseudomonadota</taxon>
        <taxon>Betaproteobacteria</taxon>
        <taxon>Burkholderiales</taxon>
        <taxon>Oxalobacteraceae</taxon>
        <taxon>Telluria group</taxon>
        <taxon>Massilia</taxon>
    </lineage>
</organism>
<evidence type="ECO:0000313" key="6">
    <source>
        <dbReference type="EMBL" id="PWF47994.1"/>
    </source>
</evidence>